<keyword evidence="2" id="KW-1185">Reference proteome</keyword>
<dbReference type="InterPro" id="IPR011989">
    <property type="entry name" value="ARM-like"/>
</dbReference>
<dbReference type="OrthoDB" id="409644at2759"/>
<gene>
    <name evidence="1" type="ORF">TM35_000161140</name>
</gene>
<accession>A0A1X0NUU6</accession>
<dbReference type="InterPro" id="IPR016024">
    <property type="entry name" value="ARM-type_fold"/>
</dbReference>
<dbReference type="InterPro" id="IPR042856">
    <property type="entry name" value="RSP14"/>
</dbReference>
<dbReference type="PANTHER" id="PTHR15599">
    <property type="entry name" value="RTDR1"/>
    <property type="match status" value="1"/>
</dbReference>
<comment type="caution">
    <text evidence="1">The sequence shown here is derived from an EMBL/GenBank/DDBJ whole genome shotgun (WGS) entry which is preliminary data.</text>
</comment>
<dbReference type="STRING" id="67003.A0A1X0NUU6"/>
<proteinExistence type="predicted"/>
<dbReference type="RefSeq" id="XP_028882542.1">
    <property type="nucleotide sequence ID" value="XM_029025986.1"/>
</dbReference>
<dbReference type="Proteomes" id="UP000192257">
    <property type="component" value="Unassembled WGS sequence"/>
</dbReference>
<sequence length="387" mass="42942">MWSVIRRLQGVPIDDGDSHSETRLERNQRCIMMHEMRPYPRPLDPNIFTRPYGELEYEKVRMWMLNDNVSRRIQAINHLLELYVMQRENAIRSLKYGFLELLLSTLHHDEEEEMRCKAADALALLLREPKALDLLLAMDDDKGTLRELLGTLDDPSNEVVVRAMRVLMVCRAAYNAYEAIMRLVRYGLVERCVRLLMPAGRADGVAAAGCAGLAGALVVKEAFVKVVRAGGVAAATAVLAAPQPDPLAVAEAADALTLTAAYRLGKTAAVDARTLAALRPHMRDENLRVRTSVTGAVAQLTIYEPGKRQAVDEDIPAVLLALLMQEEERDVLVNVVKAIVNIAELPAGRKQLLVAKERLEFIAEEADEYQPLTSSVAEALSQLARKC</sequence>
<dbReference type="Gene3D" id="1.25.10.10">
    <property type="entry name" value="Leucine-rich Repeat Variant"/>
    <property type="match status" value="2"/>
</dbReference>
<dbReference type="EMBL" id="NBCO01000016">
    <property type="protein sequence ID" value="ORC88476.1"/>
    <property type="molecule type" value="Genomic_DNA"/>
</dbReference>
<organism evidence="1 2">
    <name type="scientific">Trypanosoma theileri</name>
    <dbReference type="NCBI Taxonomy" id="67003"/>
    <lineage>
        <taxon>Eukaryota</taxon>
        <taxon>Discoba</taxon>
        <taxon>Euglenozoa</taxon>
        <taxon>Kinetoplastea</taxon>
        <taxon>Metakinetoplastina</taxon>
        <taxon>Trypanosomatida</taxon>
        <taxon>Trypanosomatidae</taxon>
        <taxon>Trypanosoma</taxon>
    </lineage>
</organism>
<dbReference type="GeneID" id="39985766"/>
<protein>
    <submittedName>
        <fullName evidence="1">Uncharacterized protein</fullName>
    </submittedName>
</protein>
<dbReference type="VEuPathDB" id="TriTrypDB:TM35_000161140"/>
<evidence type="ECO:0000313" key="2">
    <source>
        <dbReference type="Proteomes" id="UP000192257"/>
    </source>
</evidence>
<dbReference type="PANTHER" id="PTHR15599:SF1">
    <property type="entry name" value="RADIAL SPOKE HEAD 14 HOMOLOG"/>
    <property type="match status" value="1"/>
</dbReference>
<dbReference type="SUPFAM" id="SSF48371">
    <property type="entry name" value="ARM repeat"/>
    <property type="match status" value="1"/>
</dbReference>
<name>A0A1X0NUU6_9TRYP</name>
<reference evidence="1 2" key="1">
    <citation type="submission" date="2017-03" db="EMBL/GenBank/DDBJ databases">
        <title>An alternative strategy for trypanosome survival in the mammalian bloodstream revealed through genome and transcriptome analysis of the ubiquitous bovine parasite Trypanosoma (Megatrypanum) theileri.</title>
        <authorList>
            <person name="Kelly S."/>
            <person name="Ivens A."/>
            <person name="Mott A."/>
            <person name="O'Neill E."/>
            <person name="Emms D."/>
            <person name="Macleod O."/>
            <person name="Voorheis P."/>
            <person name="Matthews J."/>
            <person name="Matthews K."/>
            <person name="Carrington M."/>
        </authorList>
    </citation>
    <scope>NUCLEOTIDE SEQUENCE [LARGE SCALE GENOMIC DNA]</scope>
    <source>
        <strain evidence="1">Edinburgh</strain>
    </source>
</reference>
<dbReference type="AlphaFoldDB" id="A0A1X0NUU6"/>
<evidence type="ECO:0000313" key="1">
    <source>
        <dbReference type="EMBL" id="ORC88476.1"/>
    </source>
</evidence>